<dbReference type="EMBL" id="PYMC01000006">
    <property type="protein sequence ID" value="PSW05080.1"/>
    <property type="molecule type" value="Genomic_DNA"/>
</dbReference>
<reference evidence="1 2" key="1">
    <citation type="submission" date="2018-03" db="EMBL/GenBank/DDBJ databases">
        <title>Whole genome sequencing of Histamine producing bacteria.</title>
        <authorList>
            <person name="Butler K."/>
        </authorList>
    </citation>
    <scope>NUCLEOTIDE SEQUENCE [LARGE SCALE GENOMIC DNA]</scope>
    <source>
        <strain evidence="1 2">DSM 16190</strain>
    </source>
</reference>
<dbReference type="Pfam" id="PF07383">
    <property type="entry name" value="DUF1496"/>
    <property type="match status" value="1"/>
</dbReference>
<dbReference type="Proteomes" id="UP000240904">
    <property type="component" value="Unassembled WGS sequence"/>
</dbReference>
<organism evidence="1 2">
    <name type="scientific">Photobacterium lipolyticum</name>
    <dbReference type="NCBI Taxonomy" id="266810"/>
    <lineage>
        <taxon>Bacteria</taxon>
        <taxon>Pseudomonadati</taxon>
        <taxon>Pseudomonadota</taxon>
        <taxon>Gammaproteobacteria</taxon>
        <taxon>Vibrionales</taxon>
        <taxon>Vibrionaceae</taxon>
        <taxon>Photobacterium</taxon>
    </lineage>
</organism>
<comment type="caution">
    <text evidence="1">The sequence shown here is derived from an EMBL/GenBank/DDBJ whole genome shotgun (WGS) entry which is preliminary data.</text>
</comment>
<dbReference type="AlphaFoldDB" id="A0A2T3MYV5"/>
<dbReference type="RefSeq" id="WP_107283181.1">
    <property type="nucleotide sequence ID" value="NZ_PYMC01000006.1"/>
</dbReference>
<sequence>MIKATLGHKSVRAVVGLVVLLMSFMTESKVVGTNQNQEISVENKMLIGRACLYDGKEYSSGAVIVIKSIALKCLPENSFETNGKLHWKEINKLEK</sequence>
<dbReference type="InterPro" id="IPR009971">
    <property type="entry name" value="DUF1496"/>
</dbReference>
<evidence type="ECO:0000313" key="1">
    <source>
        <dbReference type="EMBL" id="PSW05080.1"/>
    </source>
</evidence>
<name>A0A2T3MYV5_9GAMM</name>
<evidence type="ECO:0000313" key="2">
    <source>
        <dbReference type="Proteomes" id="UP000240904"/>
    </source>
</evidence>
<proteinExistence type="predicted"/>
<protein>
    <submittedName>
        <fullName evidence="1">DUF1496 domain-containing protein</fullName>
    </submittedName>
</protein>
<keyword evidence="2" id="KW-1185">Reference proteome</keyword>
<dbReference type="OrthoDB" id="6400575at2"/>
<gene>
    <name evidence="1" type="ORF">C9I89_09810</name>
</gene>
<accession>A0A2T3MYV5</accession>